<dbReference type="OrthoDB" id="5652465at2"/>
<evidence type="ECO:0000313" key="4">
    <source>
        <dbReference type="Proteomes" id="UP000054618"/>
    </source>
</evidence>
<organism evidence="3 4">
    <name type="scientific">Legionella quinlivanii</name>
    <dbReference type="NCBI Taxonomy" id="45073"/>
    <lineage>
        <taxon>Bacteria</taxon>
        <taxon>Pseudomonadati</taxon>
        <taxon>Pseudomonadota</taxon>
        <taxon>Gammaproteobacteria</taxon>
        <taxon>Legionellales</taxon>
        <taxon>Legionellaceae</taxon>
        <taxon>Legionella</taxon>
    </lineage>
</organism>
<dbReference type="EMBL" id="LNYS01000018">
    <property type="protein sequence ID" value="KTD47932.1"/>
    <property type="molecule type" value="Genomic_DNA"/>
</dbReference>
<evidence type="ECO:0000256" key="2">
    <source>
        <dbReference type="SAM" id="MobiDB-lite"/>
    </source>
</evidence>
<feature type="coiled-coil region" evidence="1">
    <location>
        <begin position="1"/>
        <end position="36"/>
    </location>
</feature>
<keyword evidence="4" id="KW-1185">Reference proteome</keyword>
<keyword evidence="1" id="KW-0175">Coiled coil</keyword>
<evidence type="ECO:0000313" key="3">
    <source>
        <dbReference type="EMBL" id="KTD47932.1"/>
    </source>
</evidence>
<evidence type="ECO:0000256" key="1">
    <source>
        <dbReference type="SAM" id="Coils"/>
    </source>
</evidence>
<accession>A0A0W0XTJ4</accession>
<dbReference type="RefSeq" id="WP_058508287.1">
    <property type="nucleotide sequence ID" value="NZ_CAAAIK010000009.1"/>
</dbReference>
<feature type="compositionally biased region" description="Polar residues" evidence="2">
    <location>
        <begin position="174"/>
        <end position="183"/>
    </location>
</feature>
<name>A0A0W0XTJ4_9GAMM</name>
<protein>
    <submittedName>
        <fullName evidence="3">Uncharacterized protein</fullName>
    </submittedName>
</protein>
<feature type="compositionally biased region" description="Acidic residues" evidence="2">
    <location>
        <begin position="185"/>
        <end position="202"/>
    </location>
</feature>
<comment type="caution">
    <text evidence="3">The sequence shown here is derived from an EMBL/GenBank/DDBJ whole genome shotgun (WGS) entry which is preliminary data.</text>
</comment>
<feature type="region of interest" description="Disordered" evidence="2">
    <location>
        <begin position="174"/>
        <end position="210"/>
    </location>
</feature>
<dbReference type="Proteomes" id="UP000054618">
    <property type="component" value="Unassembled WGS sequence"/>
</dbReference>
<proteinExistence type="predicted"/>
<dbReference type="AlphaFoldDB" id="A0A0W0XTJ4"/>
<sequence length="210" mass="23448">MNLTEEDALKLQRQLAQLLEDFIEQMRKANKDLNRNMVGASPFEAIARTESANDAAYQGYLAVQKQNNAKSDEAFDAYRETCERNNANSAAAFDSYRAGEMTYEEAVAIKEKNDLANDKAYDFACSLKHQNDKASDKAYEAYLNAFDANTKTCDQFLQNQNNCSLSDTVSSNLANNLELTPESTVDAEEQEAAEFNEEEAPEENASSSLR</sequence>
<reference evidence="3 4" key="1">
    <citation type="submission" date="2015-11" db="EMBL/GenBank/DDBJ databases">
        <title>Genomic analysis of 38 Legionella species identifies large and diverse effector repertoires.</title>
        <authorList>
            <person name="Burstein D."/>
            <person name="Amaro F."/>
            <person name="Zusman T."/>
            <person name="Lifshitz Z."/>
            <person name="Cohen O."/>
            <person name="Gilbert J.A."/>
            <person name="Pupko T."/>
            <person name="Shuman H.A."/>
            <person name="Segal G."/>
        </authorList>
    </citation>
    <scope>NUCLEOTIDE SEQUENCE [LARGE SCALE GENOMIC DNA]</scope>
    <source>
        <strain evidence="3 4">CDC#1442-AUS-E</strain>
    </source>
</reference>
<gene>
    <name evidence="3" type="ORF">Lqui_2196</name>
</gene>
<dbReference type="PATRIC" id="fig|45073.5.peg.2319"/>